<dbReference type="InterPro" id="IPR024508">
    <property type="entry name" value="DUF3226"/>
</dbReference>
<evidence type="ECO:0000313" key="1">
    <source>
        <dbReference type="EMBL" id="SIT10987.1"/>
    </source>
</evidence>
<organism evidence="1 3">
    <name type="scientific">Paracoccus saliphilus</name>
    <dbReference type="NCBI Taxonomy" id="405559"/>
    <lineage>
        <taxon>Bacteria</taxon>
        <taxon>Pseudomonadati</taxon>
        <taxon>Pseudomonadota</taxon>
        <taxon>Alphaproteobacteria</taxon>
        <taxon>Rhodobacterales</taxon>
        <taxon>Paracoccaceae</taxon>
        <taxon>Paracoccus</taxon>
    </lineage>
</organism>
<gene>
    <name evidence="2" type="ORF">JHX88_08595</name>
    <name evidence="1" type="ORF">SAMN05421772_11921</name>
</gene>
<dbReference type="SUPFAM" id="SSF160945">
    <property type="entry name" value="PH0156-like"/>
    <property type="match status" value="1"/>
</dbReference>
<dbReference type="AlphaFoldDB" id="A0AA46A7B5"/>
<proteinExistence type="predicted"/>
<reference evidence="1 3" key="1">
    <citation type="submission" date="2017-01" db="EMBL/GenBank/DDBJ databases">
        <authorList>
            <person name="Varghese N."/>
            <person name="Submissions S."/>
        </authorList>
    </citation>
    <scope>NUCLEOTIDE SEQUENCE [LARGE SCALE GENOMIC DNA]</scope>
    <source>
        <strain evidence="1 3">DSM 18447</strain>
    </source>
</reference>
<name>A0AA46A7B5_9RHOB</name>
<sequence>MKGKYFDSKKPEYNYAILILVEGQDDAIFLDRVLEQLEVEQNICRVIVCGGKSSVWTHLSLVIKSAHFSSTVKSLAVIVDADNNADSCRDEAIRNFEKNGLPRVLAGDTEIANGKKFSFYSFPRPKEAGSLEDLALEISPESEVLSEAQKFIELANSDGELNKLSKRTVQAYLAGASANLRPTVGWAFYDNIIPFQLDSIPEFSRFVRNVVELEWEEKQTPG</sequence>
<protein>
    <submittedName>
        <fullName evidence="1">Uncharacterized protein</fullName>
    </submittedName>
</protein>
<evidence type="ECO:0000313" key="2">
    <source>
        <dbReference type="EMBL" id="WCR04756.1"/>
    </source>
</evidence>
<dbReference type="EMBL" id="FTOU01000019">
    <property type="protein sequence ID" value="SIT10987.1"/>
    <property type="molecule type" value="Genomic_DNA"/>
</dbReference>
<dbReference type="EMBL" id="CP067140">
    <property type="protein sequence ID" value="WCR04756.1"/>
    <property type="molecule type" value="Genomic_DNA"/>
</dbReference>
<accession>A0AA46A7B5</accession>
<reference evidence="2 4" key="2">
    <citation type="submission" date="2021-01" db="EMBL/GenBank/DDBJ databases">
        <title>Biogeographic distribution of Paracoccus.</title>
        <authorList>
            <person name="Hollensteiner J."/>
            <person name="Leineberger J."/>
            <person name="Brinkhoff T."/>
            <person name="Daniel R."/>
        </authorList>
    </citation>
    <scope>NUCLEOTIDE SEQUENCE [LARGE SCALE GENOMIC DNA]</scope>
    <source>
        <strain evidence="2 4">DSM 18447</strain>
    </source>
</reference>
<dbReference type="RefSeq" id="WP_076528097.1">
    <property type="nucleotide sequence ID" value="NZ_CP067140.1"/>
</dbReference>
<dbReference type="Proteomes" id="UP001215549">
    <property type="component" value="Chromosome"/>
</dbReference>
<evidence type="ECO:0000313" key="4">
    <source>
        <dbReference type="Proteomes" id="UP001215549"/>
    </source>
</evidence>
<evidence type="ECO:0000313" key="3">
    <source>
        <dbReference type="Proteomes" id="UP000186216"/>
    </source>
</evidence>
<keyword evidence="4" id="KW-1185">Reference proteome</keyword>
<dbReference type="Proteomes" id="UP000186216">
    <property type="component" value="Unassembled WGS sequence"/>
</dbReference>
<dbReference type="Pfam" id="PF11536">
    <property type="entry name" value="DUF3226"/>
    <property type="match status" value="1"/>
</dbReference>